<accession>A0A450T9G8</accession>
<gene>
    <name evidence="1" type="ORF">BECKDK2373C_GA0170839_110616</name>
</gene>
<evidence type="ECO:0000313" key="1">
    <source>
        <dbReference type="EMBL" id="VFJ63345.1"/>
    </source>
</evidence>
<organism evidence="1">
    <name type="scientific">Candidatus Kentrum sp. DK</name>
    <dbReference type="NCBI Taxonomy" id="2126562"/>
    <lineage>
        <taxon>Bacteria</taxon>
        <taxon>Pseudomonadati</taxon>
        <taxon>Pseudomonadota</taxon>
        <taxon>Gammaproteobacteria</taxon>
        <taxon>Candidatus Kentrum</taxon>
    </lineage>
</organism>
<proteinExistence type="predicted"/>
<reference evidence="1" key="1">
    <citation type="submission" date="2019-02" db="EMBL/GenBank/DDBJ databases">
        <authorList>
            <person name="Gruber-Vodicka R. H."/>
            <person name="Seah K. B. B."/>
        </authorList>
    </citation>
    <scope>NUCLEOTIDE SEQUENCE</scope>
    <source>
        <strain evidence="1">BECK_DK161</strain>
    </source>
</reference>
<sequence length="196" mass="22361">MWMFNDQAVRRKLRRVGTSDECIENGRIHVKLLHPKGFPVEFQRRFQIGHRSIEAITLTHDDLECVHFVYSLWRSWLARVEAGEANSNINPDGAMFAVSVLGFVPHLNVLGVSTREAFVKISSRSHVSQHDPLIFPIDHQPKPVTAKTYAAKQFVFRQPNNLVNVGRIEDSFRVFIVPRHDSPLVLLGDLSNCPLE</sequence>
<dbReference type="EMBL" id="CAADEY010000106">
    <property type="protein sequence ID" value="VFJ63345.1"/>
    <property type="molecule type" value="Genomic_DNA"/>
</dbReference>
<dbReference type="AlphaFoldDB" id="A0A450T9G8"/>
<name>A0A450T9G8_9GAMM</name>
<protein>
    <submittedName>
        <fullName evidence="1">Uncharacterized protein</fullName>
    </submittedName>
</protein>